<evidence type="ECO:0000256" key="4">
    <source>
        <dbReference type="ARBA" id="ARBA00022670"/>
    </source>
</evidence>
<evidence type="ECO:0000256" key="1">
    <source>
        <dbReference type="ARBA" id="ARBA00001947"/>
    </source>
</evidence>
<evidence type="ECO:0000256" key="8">
    <source>
        <dbReference type="ARBA" id="ARBA00022833"/>
    </source>
</evidence>
<dbReference type="InterPro" id="IPR008915">
    <property type="entry name" value="Peptidase_M50"/>
</dbReference>
<evidence type="ECO:0000256" key="5">
    <source>
        <dbReference type="ARBA" id="ARBA00022692"/>
    </source>
</evidence>
<keyword evidence="9 12" id="KW-1133">Transmembrane helix</keyword>
<keyword evidence="10" id="KW-0482">Metalloprotease</keyword>
<reference evidence="14 15" key="1">
    <citation type="submission" date="2016-11" db="EMBL/GenBank/DDBJ databases">
        <authorList>
            <person name="Jaros S."/>
            <person name="Januszkiewicz K."/>
            <person name="Wedrychowicz H."/>
        </authorList>
    </citation>
    <scope>NUCLEOTIDE SEQUENCE [LARGE SCALE GENOMIC DNA]</scope>
    <source>
        <strain evidence="14 15">DSM 19022</strain>
    </source>
</reference>
<protein>
    <submittedName>
        <fullName evidence="14">Peptidase family M50</fullName>
    </submittedName>
</protein>
<name>A0A1M6FSX6_9FIRM</name>
<keyword evidence="7" id="KW-0378">Hydrolase</keyword>
<evidence type="ECO:0000256" key="12">
    <source>
        <dbReference type="SAM" id="Phobius"/>
    </source>
</evidence>
<keyword evidence="6" id="KW-0479">Metal-binding</keyword>
<dbReference type="AlphaFoldDB" id="A0A1M6FSX6"/>
<dbReference type="STRING" id="1122184.SAMN02745176_02076"/>
<dbReference type="GO" id="GO:0046872">
    <property type="term" value="F:metal ion binding"/>
    <property type="evidence" value="ECO:0007669"/>
    <property type="project" value="UniProtKB-KW"/>
</dbReference>
<comment type="similarity">
    <text evidence="3">Belongs to the peptidase M50B family.</text>
</comment>
<comment type="subcellular location">
    <subcellularLocation>
        <location evidence="2">Membrane</location>
        <topology evidence="2">Multi-pass membrane protein</topology>
    </subcellularLocation>
</comment>
<dbReference type="Proteomes" id="UP000184442">
    <property type="component" value="Unassembled WGS sequence"/>
</dbReference>
<dbReference type="RefSeq" id="WP_073026134.1">
    <property type="nucleotide sequence ID" value="NZ_FQZS01000013.1"/>
</dbReference>
<evidence type="ECO:0000313" key="14">
    <source>
        <dbReference type="EMBL" id="SHJ00792.1"/>
    </source>
</evidence>
<evidence type="ECO:0000256" key="10">
    <source>
        <dbReference type="ARBA" id="ARBA00023049"/>
    </source>
</evidence>
<keyword evidence="15" id="KW-1185">Reference proteome</keyword>
<dbReference type="EMBL" id="FQZS01000013">
    <property type="protein sequence ID" value="SHJ00792.1"/>
    <property type="molecule type" value="Genomic_DNA"/>
</dbReference>
<sequence>MRIKINISFILFLFISIYFSFWQNAIIIFFSVLLHELGHSIVAKFFNIKVLEIQLYPFGGIAYAENISKYGGKIELFVALAGPITSMLIAMSFYFFGKQ</sequence>
<dbReference type="GO" id="GO:0016020">
    <property type="term" value="C:membrane"/>
    <property type="evidence" value="ECO:0007669"/>
    <property type="project" value="UniProtKB-SubCell"/>
</dbReference>
<keyword evidence="4" id="KW-0645">Protease</keyword>
<evidence type="ECO:0000313" key="15">
    <source>
        <dbReference type="Proteomes" id="UP000184442"/>
    </source>
</evidence>
<dbReference type="PANTHER" id="PTHR39188">
    <property type="entry name" value="MEMBRANE-ASSOCIATED ZINC METALLOPROTEASE M50B"/>
    <property type="match status" value="1"/>
</dbReference>
<feature type="transmembrane region" description="Helical" evidence="12">
    <location>
        <begin position="7"/>
        <end position="33"/>
    </location>
</feature>
<feature type="transmembrane region" description="Helical" evidence="12">
    <location>
        <begin position="76"/>
        <end position="96"/>
    </location>
</feature>
<keyword evidence="11 12" id="KW-0472">Membrane</keyword>
<organism evidence="14 15">
    <name type="scientific">Lutispora thermophila DSM 19022</name>
    <dbReference type="NCBI Taxonomy" id="1122184"/>
    <lineage>
        <taxon>Bacteria</taxon>
        <taxon>Bacillati</taxon>
        <taxon>Bacillota</taxon>
        <taxon>Clostridia</taxon>
        <taxon>Lutisporales</taxon>
        <taxon>Lutisporaceae</taxon>
        <taxon>Lutispora</taxon>
    </lineage>
</organism>
<evidence type="ECO:0000256" key="7">
    <source>
        <dbReference type="ARBA" id="ARBA00022801"/>
    </source>
</evidence>
<accession>A0A1M6FSX6</accession>
<evidence type="ECO:0000256" key="3">
    <source>
        <dbReference type="ARBA" id="ARBA00007931"/>
    </source>
</evidence>
<dbReference type="Pfam" id="PF02163">
    <property type="entry name" value="Peptidase_M50"/>
    <property type="match status" value="1"/>
</dbReference>
<keyword evidence="5 12" id="KW-0812">Transmembrane</keyword>
<proteinExistence type="inferred from homology"/>
<dbReference type="GO" id="GO:0008237">
    <property type="term" value="F:metallopeptidase activity"/>
    <property type="evidence" value="ECO:0007669"/>
    <property type="project" value="UniProtKB-KW"/>
</dbReference>
<evidence type="ECO:0000256" key="9">
    <source>
        <dbReference type="ARBA" id="ARBA00022989"/>
    </source>
</evidence>
<keyword evidence="8" id="KW-0862">Zinc</keyword>
<gene>
    <name evidence="14" type="ORF">SAMN02745176_02076</name>
</gene>
<dbReference type="GO" id="GO:0006508">
    <property type="term" value="P:proteolysis"/>
    <property type="evidence" value="ECO:0007669"/>
    <property type="project" value="UniProtKB-KW"/>
</dbReference>
<evidence type="ECO:0000256" key="11">
    <source>
        <dbReference type="ARBA" id="ARBA00023136"/>
    </source>
</evidence>
<dbReference type="PANTHER" id="PTHR39188:SF3">
    <property type="entry name" value="STAGE IV SPORULATION PROTEIN FB"/>
    <property type="match status" value="1"/>
</dbReference>
<comment type="cofactor">
    <cofactor evidence="1">
        <name>Zn(2+)</name>
        <dbReference type="ChEBI" id="CHEBI:29105"/>
    </cofactor>
</comment>
<evidence type="ECO:0000259" key="13">
    <source>
        <dbReference type="Pfam" id="PF02163"/>
    </source>
</evidence>
<feature type="domain" description="Peptidase M50" evidence="13">
    <location>
        <begin position="25"/>
        <end position="97"/>
    </location>
</feature>
<evidence type="ECO:0000256" key="2">
    <source>
        <dbReference type="ARBA" id="ARBA00004141"/>
    </source>
</evidence>
<evidence type="ECO:0000256" key="6">
    <source>
        <dbReference type="ARBA" id="ARBA00022723"/>
    </source>
</evidence>